<gene>
    <name evidence="2" type="ORF">SMN809_LOCUS75583</name>
</gene>
<feature type="non-terminal residue" evidence="2">
    <location>
        <position position="102"/>
    </location>
</feature>
<evidence type="ECO:0000313" key="3">
    <source>
        <dbReference type="Proteomes" id="UP000676336"/>
    </source>
</evidence>
<dbReference type="InterPro" id="IPR000159">
    <property type="entry name" value="RA_dom"/>
</dbReference>
<evidence type="ECO:0000259" key="1">
    <source>
        <dbReference type="Pfam" id="PF00788"/>
    </source>
</evidence>
<organism evidence="2 3">
    <name type="scientific">Rotaria magnacalcarata</name>
    <dbReference type="NCBI Taxonomy" id="392030"/>
    <lineage>
        <taxon>Eukaryota</taxon>
        <taxon>Metazoa</taxon>
        <taxon>Spiralia</taxon>
        <taxon>Gnathifera</taxon>
        <taxon>Rotifera</taxon>
        <taxon>Eurotatoria</taxon>
        <taxon>Bdelloidea</taxon>
        <taxon>Philodinida</taxon>
        <taxon>Philodinidae</taxon>
        <taxon>Rotaria</taxon>
    </lineage>
</organism>
<evidence type="ECO:0000313" key="2">
    <source>
        <dbReference type="EMBL" id="CAF5201292.1"/>
    </source>
</evidence>
<dbReference type="GO" id="GO:0007165">
    <property type="term" value="P:signal transduction"/>
    <property type="evidence" value="ECO:0007669"/>
    <property type="project" value="InterPro"/>
</dbReference>
<dbReference type="EMBL" id="CAJOBI010332809">
    <property type="protein sequence ID" value="CAF5201292.1"/>
    <property type="molecule type" value="Genomic_DNA"/>
</dbReference>
<reference evidence="2" key="1">
    <citation type="submission" date="2021-02" db="EMBL/GenBank/DDBJ databases">
        <authorList>
            <person name="Nowell W R."/>
        </authorList>
    </citation>
    <scope>NUCLEOTIDE SEQUENCE</scope>
</reference>
<dbReference type="Proteomes" id="UP000676336">
    <property type="component" value="Unassembled WGS sequence"/>
</dbReference>
<name>A0A8S3ILW7_9BILA</name>
<comment type="caution">
    <text evidence="2">The sequence shown here is derived from an EMBL/GenBank/DDBJ whole genome shotgun (WGS) entry which is preliminary data.</text>
</comment>
<feature type="domain" description="Ras-associating" evidence="1">
    <location>
        <begin position="31"/>
        <end position="77"/>
    </location>
</feature>
<proteinExistence type="predicted"/>
<dbReference type="AlphaFoldDB" id="A0A8S3ILW7"/>
<feature type="non-terminal residue" evidence="2">
    <location>
        <position position="1"/>
    </location>
</feature>
<sequence length="102" mass="11800">NLNFWWQLNNSNFEHVRIVIDQNQECDQNNNTTSFLIRKVINIRPQETVRDLIKKCIDACHLRDACVDNYILFALNDSSTMSSTQSSININQLVNSSPQSNQ</sequence>
<accession>A0A8S3ILW7</accession>
<protein>
    <recommendedName>
        <fullName evidence="1">Ras-associating domain-containing protein</fullName>
    </recommendedName>
</protein>
<dbReference type="Pfam" id="PF00788">
    <property type="entry name" value="RA"/>
    <property type="match status" value="1"/>
</dbReference>